<dbReference type="Pfam" id="PF00155">
    <property type="entry name" value="Aminotran_1_2"/>
    <property type="match status" value="1"/>
</dbReference>
<sequence length="377" mass="42857">MPFNFDKPTNRKNSGSIKWDKFPDDVLPLWIADMDFESPVEITEALQKIVDHKIYGYAMGSDDLYEVIIERLATRHNWKVEKDWIVLLPGLVPGLHASARIFNDTAAEIMTSTPVYLHLSLAGKTIGLKTAEVPFVWQNERWEMDFQEMEKQVNANTKMYMLCNPHNPNGRVFDKAELTALTAFCEKHELILVSDEIHCDLILDSEAKHISAASLDSRTEQNSITLLAPSKTFNIAGLGGSMAIIPNPEIRKKFQDVGFGIMPHNNYFMAQTMLAAYKHGEPWRKELVAYLKSNHDYLLEEINKIPSLTMAPLEATYLAWIKCDRKDIPNLEDYLINYGLGVSGGHQFKGKGYFRLNFGTQRANLELAVERLKEAFG</sequence>
<dbReference type="GO" id="GO:0030170">
    <property type="term" value="F:pyridoxal phosphate binding"/>
    <property type="evidence" value="ECO:0007669"/>
    <property type="project" value="InterPro"/>
</dbReference>
<dbReference type="PANTHER" id="PTHR43525:SF1">
    <property type="entry name" value="PROTEIN MALY"/>
    <property type="match status" value="1"/>
</dbReference>
<dbReference type="PANTHER" id="PTHR43525">
    <property type="entry name" value="PROTEIN MALY"/>
    <property type="match status" value="1"/>
</dbReference>
<dbReference type="InterPro" id="IPR015421">
    <property type="entry name" value="PyrdxlP-dep_Trfase_major"/>
</dbReference>
<dbReference type="GO" id="GO:0047804">
    <property type="term" value="F:cysteine-S-conjugate beta-lyase activity"/>
    <property type="evidence" value="ECO:0007669"/>
    <property type="project" value="UniProtKB-EC"/>
</dbReference>
<dbReference type="CDD" id="cd00609">
    <property type="entry name" value="AAT_like"/>
    <property type="match status" value="1"/>
</dbReference>
<gene>
    <name evidence="7" type="ORF">DJ013_09005</name>
</gene>
<comment type="similarity">
    <text evidence="5">Belongs to the class-II pyridoxal-phosphate-dependent aminotransferase family. MalY/PatB cystathionine beta-lyase subfamily.</text>
</comment>
<accession>A0A2Z4GB84</accession>
<dbReference type="KEGG" id="als:DJ013_09005"/>
<name>A0A2Z4GB84_9BACT</name>
<evidence type="ECO:0000256" key="2">
    <source>
        <dbReference type="ARBA" id="ARBA00012224"/>
    </source>
</evidence>
<evidence type="ECO:0000256" key="1">
    <source>
        <dbReference type="ARBA" id="ARBA00001933"/>
    </source>
</evidence>
<dbReference type="NCBIfam" id="TIGR04350">
    <property type="entry name" value="C_S_lyase_PatB"/>
    <property type="match status" value="1"/>
</dbReference>
<dbReference type="InterPro" id="IPR027619">
    <property type="entry name" value="C-S_lyase_PatB-like"/>
</dbReference>
<protein>
    <recommendedName>
        <fullName evidence="2">cysteine-S-conjugate beta-lyase</fullName>
        <ecNumber evidence="2">4.4.1.13</ecNumber>
    </recommendedName>
</protein>
<keyword evidence="7" id="KW-0032">Aminotransferase</keyword>
<comment type="cofactor">
    <cofactor evidence="1">
        <name>pyridoxal 5'-phosphate</name>
        <dbReference type="ChEBI" id="CHEBI:597326"/>
    </cofactor>
</comment>
<reference evidence="7 8" key="1">
    <citation type="submission" date="2018-05" db="EMBL/GenBank/DDBJ databases">
        <title>Complete genome sequence of Arcticibacterium luteifluviistationis SM1504T, a cytophagaceae bacterium isolated from Arctic surface seawater.</title>
        <authorList>
            <person name="Li Y."/>
            <person name="Qin Q.-L."/>
        </authorList>
    </citation>
    <scope>NUCLEOTIDE SEQUENCE [LARGE SCALE GENOMIC DNA]</scope>
    <source>
        <strain evidence="7 8">SM1504</strain>
    </source>
</reference>
<dbReference type="Gene3D" id="3.40.640.10">
    <property type="entry name" value="Type I PLP-dependent aspartate aminotransferase-like (Major domain)"/>
    <property type="match status" value="1"/>
</dbReference>
<keyword evidence="8" id="KW-1185">Reference proteome</keyword>
<keyword evidence="7" id="KW-0808">Transferase</keyword>
<proteinExistence type="inferred from homology"/>
<evidence type="ECO:0000256" key="5">
    <source>
        <dbReference type="ARBA" id="ARBA00037974"/>
    </source>
</evidence>
<dbReference type="InterPro" id="IPR051798">
    <property type="entry name" value="Class-II_PLP-Dep_Aminotrans"/>
</dbReference>
<dbReference type="InterPro" id="IPR015424">
    <property type="entry name" value="PyrdxlP-dep_Trfase"/>
</dbReference>
<dbReference type="GO" id="GO:0008483">
    <property type="term" value="F:transaminase activity"/>
    <property type="evidence" value="ECO:0007669"/>
    <property type="project" value="UniProtKB-KW"/>
</dbReference>
<dbReference type="EC" id="4.4.1.13" evidence="2"/>
<evidence type="ECO:0000256" key="3">
    <source>
        <dbReference type="ARBA" id="ARBA00022898"/>
    </source>
</evidence>
<evidence type="ECO:0000313" key="8">
    <source>
        <dbReference type="Proteomes" id="UP000249873"/>
    </source>
</evidence>
<keyword evidence="4" id="KW-0456">Lyase</keyword>
<evidence type="ECO:0000256" key="4">
    <source>
        <dbReference type="ARBA" id="ARBA00023239"/>
    </source>
</evidence>
<evidence type="ECO:0000259" key="6">
    <source>
        <dbReference type="Pfam" id="PF00155"/>
    </source>
</evidence>
<dbReference type="InterPro" id="IPR015422">
    <property type="entry name" value="PyrdxlP-dep_Trfase_small"/>
</dbReference>
<dbReference type="EMBL" id="CP029480">
    <property type="protein sequence ID" value="AWV98300.1"/>
    <property type="molecule type" value="Genomic_DNA"/>
</dbReference>
<keyword evidence="3" id="KW-0663">Pyridoxal phosphate</keyword>
<dbReference type="Proteomes" id="UP000249873">
    <property type="component" value="Chromosome"/>
</dbReference>
<dbReference type="InterPro" id="IPR004839">
    <property type="entry name" value="Aminotransferase_I/II_large"/>
</dbReference>
<dbReference type="Gene3D" id="3.90.1150.10">
    <property type="entry name" value="Aspartate Aminotransferase, domain 1"/>
    <property type="match status" value="1"/>
</dbReference>
<organism evidence="7 8">
    <name type="scientific">Arcticibacterium luteifluviistationis</name>
    <dbReference type="NCBI Taxonomy" id="1784714"/>
    <lineage>
        <taxon>Bacteria</taxon>
        <taxon>Pseudomonadati</taxon>
        <taxon>Bacteroidota</taxon>
        <taxon>Cytophagia</taxon>
        <taxon>Cytophagales</taxon>
        <taxon>Leadbetterellaceae</taxon>
        <taxon>Arcticibacterium</taxon>
    </lineage>
</organism>
<dbReference type="AlphaFoldDB" id="A0A2Z4GB84"/>
<dbReference type="SUPFAM" id="SSF53383">
    <property type="entry name" value="PLP-dependent transferases"/>
    <property type="match status" value="1"/>
</dbReference>
<dbReference type="RefSeq" id="WP_111371464.1">
    <property type="nucleotide sequence ID" value="NZ_CP029480.1"/>
</dbReference>
<dbReference type="OrthoDB" id="9802872at2"/>
<evidence type="ECO:0000313" key="7">
    <source>
        <dbReference type="EMBL" id="AWV98300.1"/>
    </source>
</evidence>
<feature type="domain" description="Aminotransferase class I/classII large" evidence="6">
    <location>
        <begin position="26"/>
        <end position="372"/>
    </location>
</feature>